<feature type="compositionally biased region" description="Basic and acidic residues" evidence="1">
    <location>
        <begin position="1"/>
        <end position="12"/>
    </location>
</feature>
<name>A0A392U1N9_9FABA</name>
<accession>A0A392U1N9</accession>
<protein>
    <submittedName>
        <fullName evidence="2">Uncharacterized protein</fullName>
    </submittedName>
</protein>
<dbReference type="EMBL" id="LXQA010715032">
    <property type="protein sequence ID" value="MCI67341.1"/>
    <property type="molecule type" value="Genomic_DNA"/>
</dbReference>
<comment type="caution">
    <text evidence="2">The sequence shown here is derived from an EMBL/GenBank/DDBJ whole genome shotgun (WGS) entry which is preliminary data.</text>
</comment>
<dbReference type="Proteomes" id="UP000265520">
    <property type="component" value="Unassembled WGS sequence"/>
</dbReference>
<feature type="non-terminal residue" evidence="2">
    <location>
        <position position="1"/>
    </location>
</feature>
<dbReference type="AlphaFoldDB" id="A0A392U1N9"/>
<reference evidence="2 3" key="1">
    <citation type="journal article" date="2018" name="Front. Plant Sci.">
        <title>Red Clover (Trifolium pratense) and Zigzag Clover (T. medium) - A Picture of Genomic Similarities and Differences.</title>
        <authorList>
            <person name="Dluhosova J."/>
            <person name="Istvanek J."/>
            <person name="Nedelnik J."/>
            <person name="Repkova J."/>
        </authorList>
    </citation>
    <scope>NUCLEOTIDE SEQUENCE [LARGE SCALE GENOMIC DNA]</scope>
    <source>
        <strain evidence="3">cv. 10/8</strain>
        <tissue evidence="2">Leaf</tissue>
    </source>
</reference>
<organism evidence="2 3">
    <name type="scientific">Trifolium medium</name>
    <dbReference type="NCBI Taxonomy" id="97028"/>
    <lineage>
        <taxon>Eukaryota</taxon>
        <taxon>Viridiplantae</taxon>
        <taxon>Streptophyta</taxon>
        <taxon>Embryophyta</taxon>
        <taxon>Tracheophyta</taxon>
        <taxon>Spermatophyta</taxon>
        <taxon>Magnoliopsida</taxon>
        <taxon>eudicotyledons</taxon>
        <taxon>Gunneridae</taxon>
        <taxon>Pentapetalae</taxon>
        <taxon>rosids</taxon>
        <taxon>fabids</taxon>
        <taxon>Fabales</taxon>
        <taxon>Fabaceae</taxon>
        <taxon>Papilionoideae</taxon>
        <taxon>50 kb inversion clade</taxon>
        <taxon>NPAAA clade</taxon>
        <taxon>Hologalegina</taxon>
        <taxon>IRL clade</taxon>
        <taxon>Trifolieae</taxon>
        <taxon>Trifolium</taxon>
    </lineage>
</organism>
<sequence>GTEGTDSSKTEDIGGPGTLMESGSEVGAWACVLGRLGPRIRKSDFKSFTFSP</sequence>
<keyword evidence="3" id="KW-1185">Reference proteome</keyword>
<evidence type="ECO:0000256" key="1">
    <source>
        <dbReference type="SAM" id="MobiDB-lite"/>
    </source>
</evidence>
<proteinExistence type="predicted"/>
<feature type="region of interest" description="Disordered" evidence="1">
    <location>
        <begin position="1"/>
        <end position="21"/>
    </location>
</feature>
<evidence type="ECO:0000313" key="3">
    <source>
        <dbReference type="Proteomes" id="UP000265520"/>
    </source>
</evidence>
<evidence type="ECO:0000313" key="2">
    <source>
        <dbReference type="EMBL" id="MCI67341.1"/>
    </source>
</evidence>